<dbReference type="AlphaFoldDB" id="A0A0F6QYE1"/>
<dbReference type="PANTHER" id="PTHR31423">
    <property type="entry name" value="YBAK DOMAIN-CONTAINING PROTEIN"/>
    <property type="match status" value="1"/>
</dbReference>
<dbReference type="GO" id="GO:0002161">
    <property type="term" value="F:aminoacyl-tRNA deacylase activity"/>
    <property type="evidence" value="ECO:0007669"/>
    <property type="project" value="InterPro"/>
</dbReference>
<accession>A0A0F6QYE1</accession>
<sequence>MNKHEVYALLKERDFWFEVTEHEAVYDMDALTNIQMPYPDSQAKNLFIRDDKKRNFYLVSVQGDKRVDLKAFQEQHGTRHLSFASEKYLHNILNLTPGAVTPLGLLNDADCTVQFFLDEDLLAEPGVIGVHPNDNTATVWMKTADLIELIEDHGNAVTVFAA</sequence>
<dbReference type="PATRIC" id="fig|161896.4.peg.2104"/>
<dbReference type="CDD" id="cd04335">
    <property type="entry name" value="PrdX_deacylase"/>
    <property type="match status" value="1"/>
</dbReference>
<dbReference type="SUPFAM" id="SSF55826">
    <property type="entry name" value="YbaK/ProRS associated domain"/>
    <property type="match status" value="1"/>
</dbReference>
<gene>
    <name evidence="2" type="ORF">UL81_10785</name>
</gene>
<dbReference type="OrthoDB" id="9798587at2"/>
<dbReference type="Gene3D" id="3.90.960.10">
    <property type="entry name" value="YbaK/aminoacyl-tRNA synthetase-associated domain"/>
    <property type="match status" value="1"/>
</dbReference>
<dbReference type="PANTHER" id="PTHR31423:SF3">
    <property type="entry name" value="PROLYL-TRNA SYNTHETASE ASSOCIATED DOMAIN-CONTAINING PROTEIN 1-RELATED"/>
    <property type="match status" value="1"/>
</dbReference>
<keyword evidence="2" id="KW-0378">Hydrolase</keyword>
<dbReference type="InterPro" id="IPR036754">
    <property type="entry name" value="YbaK/aa-tRNA-synt-asso_dom_sf"/>
</dbReference>
<dbReference type="RefSeq" id="WP_035106329.1">
    <property type="nucleotide sequence ID" value="NZ_CP011311.1"/>
</dbReference>
<evidence type="ECO:0000256" key="1">
    <source>
        <dbReference type="ARBA" id="ARBA00010201"/>
    </source>
</evidence>
<dbReference type="STRING" id="161896.UL81_10785"/>
<dbReference type="HOGENOM" id="CLU_104635_0_0_11"/>
<name>A0A0F6QYE1_9CORY</name>
<evidence type="ECO:0000313" key="2">
    <source>
        <dbReference type="EMBL" id="AKE40090.1"/>
    </source>
</evidence>
<dbReference type="Proteomes" id="UP000033566">
    <property type="component" value="Chromosome"/>
</dbReference>
<evidence type="ECO:0000313" key="3">
    <source>
        <dbReference type="Proteomes" id="UP000033566"/>
    </source>
</evidence>
<comment type="similarity">
    <text evidence="1">Belongs to the PRORSD1 family.</text>
</comment>
<dbReference type="InterPro" id="IPR007214">
    <property type="entry name" value="YbaK/aa-tRNA-synth-assoc-dom"/>
</dbReference>
<dbReference type="InterPro" id="IPR040285">
    <property type="entry name" value="ProX/PRXD1"/>
</dbReference>
<organism evidence="2 3">
    <name type="scientific">Corynebacterium camporealensis</name>
    <dbReference type="NCBI Taxonomy" id="161896"/>
    <lineage>
        <taxon>Bacteria</taxon>
        <taxon>Bacillati</taxon>
        <taxon>Actinomycetota</taxon>
        <taxon>Actinomycetes</taxon>
        <taxon>Mycobacteriales</taxon>
        <taxon>Corynebacteriaceae</taxon>
        <taxon>Corynebacterium</taxon>
    </lineage>
</organism>
<dbReference type="KEGG" id="ccj:UL81_10785"/>
<proteinExistence type="inferred from homology"/>
<protein>
    <submittedName>
        <fullName evidence="2">Ala-tRNA(Pro) hydrolase</fullName>
    </submittedName>
</protein>
<dbReference type="EMBL" id="CP011311">
    <property type="protein sequence ID" value="AKE40090.1"/>
    <property type="molecule type" value="Genomic_DNA"/>
</dbReference>
<dbReference type="Pfam" id="PF04073">
    <property type="entry name" value="tRNA_edit"/>
    <property type="match status" value="1"/>
</dbReference>
<reference evidence="2 3" key="1">
    <citation type="journal article" date="2015" name="Genome Announc.">
        <title>Complete Genome Sequence of Corynebacterium camporealensis DSM 44610, Isolated from the Milk of a Manchega Sheep with Subclinical Mastitis.</title>
        <authorList>
            <person name="Ruckert C."/>
            <person name="Albersmeier A."/>
            <person name="Winkler A."/>
            <person name="Tauch A."/>
        </authorList>
    </citation>
    <scope>NUCLEOTIDE SEQUENCE [LARGE SCALE GENOMIC DNA]</scope>
    <source>
        <strain evidence="2 3">DSM 44610</strain>
    </source>
</reference>
<keyword evidence="3" id="KW-1185">Reference proteome</keyword>